<dbReference type="Proteomes" id="UP000179627">
    <property type="component" value="Unassembled WGS sequence"/>
</dbReference>
<dbReference type="OrthoDB" id="9758917at2"/>
<dbReference type="PRINTS" id="PR00834">
    <property type="entry name" value="PROTEASES2C"/>
</dbReference>
<dbReference type="InterPro" id="IPR009003">
    <property type="entry name" value="Peptidase_S1_PA"/>
</dbReference>
<dbReference type="SUPFAM" id="SSF50156">
    <property type="entry name" value="PDZ domain-like"/>
    <property type="match status" value="1"/>
</dbReference>
<keyword evidence="3" id="KW-0378">Hydrolase</keyword>
<accession>A0A1S1QAG0</accession>
<evidence type="ECO:0000256" key="3">
    <source>
        <dbReference type="ARBA" id="ARBA00022801"/>
    </source>
</evidence>
<evidence type="ECO:0000313" key="5">
    <source>
        <dbReference type="EMBL" id="OHV30579.1"/>
    </source>
</evidence>
<dbReference type="RefSeq" id="WP_071089196.1">
    <property type="nucleotide sequence ID" value="NZ_MBLM01000152.1"/>
</dbReference>
<gene>
    <name evidence="5" type="ORF">CC117_06480</name>
</gene>
<dbReference type="InterPro" id="IPR051201">
    <property type="entry name" value="Chloro_Bact_Ser_Proteases"/>
</dbReference>
<dbReference type="AlphaFoldDB" id="A0A1S1QAG0"/>
<dbReference type="SUPFAM" id="SSF50494">
    <property type="entry name" value="Trypsin-like serine proteases"/>
    <property type="match status" value="1"/>
</dbReference>
<dbReference type="InterPro" id="IPR043504">
    <property type="entry name" value="Peptidase_S1_PA_chymotrypsin"/>
</dbReference>
<dbReference type="InterPro" id="IPR001940">
    <property type="entry name" value="Peptidase_S1C"/>
</dbReference>
<dbReference type="PANTHER" id="PTHR43343">
    <property type="entry name" value="PEPTIDASE S12"/>
    <property type="match status" value="1"/>
</dbReference>
<comment type="caution">
    <text evidence="5">The sequence shown here is derived from an EMBL/GenBank/DDBJ whole genome shotgun (WGS) entry which is preliminary data.</text>
</comment>
<evidence type="ECO:0000259" key="4">
    <source>
        <dbReference type="PROSITE" id="PS50106"/>
    </source>
</evidence>
<dbReference type="InterPro" id="IPR036034">
    <property type="entry name" value="PDZ_sf"/>
</dbReference>
<evidence type="ECO:0000313" key="6">
    <source>
        <dbReference type="Proteomes" id="UP000179627"/>
    </source>
</evidence>
<dbReference type="Gene3D" id="2.40.10.10">
    <property type="entry name" value="Trypsin-like serine proteases"/>
    <property type="match status" value="2"/>
</dbReference>
<feature type="domain" description="PDZ" evidence="4">
    <location>
        <begin position="254"/>
        <end position="343"/>
    </location>
</feature>
<dbReference type="GO" id="GO:0004252">
    <property type="term" value="F:serine-type endopeptidase activity"/>
    <property type="evidence" value="ECO:0007669"/>
    <property type="project" value="InterPro"/>
</dbReference>
<protein>
    <submittedName>
        <fullName evidence="5">Peptidase S1</fullName>
    </submittedName>
</protein>
<name>A0A1S1QAG0_9ACTN</name>
<reference evidence="6" key="1">
    <citation type="submission" date="2016-07" db="EMBL/GenBank/DDBJ databases">
        <title>Sequence Frankia sp. strain CcI1.17.</title>
        <authorList>
            <person name="Ghodhbane-Gtari F."/>
            <person name="Swanson E."/>
            <person name="Gueddou A."/>
            <person name="Morris K."/>
            <person name="Hezbri K."/>
            <person name="Ktari A."/>
            <person name="Nouioui I."/>
            <person name="Abebe-Akele F."/>
            <person name="Simpson S."/>
            <person name="Thomas K."/>
            <person name="Gtari M."/>
            <person name="Tisa L.S."/>
            <person name="Hurst S."/>
        </authorList>
    </citation>
    <scope>NUCLEOTIDE SEQUENCE [LARGE SCALE GENOMIC DNA]</scope>
    <source>
        <strain evidence="6">Cc1.17</strain>
    </source>
</reference>
<keyword evidence="2" id="KW-0645">Protease</keyword>
<organism evidence="5 6">
    <name type="scientific">Parafrankia colletiae</name>
    <dbReference type="NCBI Taxonomy" id="573497"/>
    <lineage>
        <taxon>Bacteria</taxon>
        <taxon>Bacillati</taxon>
        <taxon>Actinomycetota</taxon>
        <taxon>Actinomycetes</taxon>
        <taxon>Frankiales</taxon>
        <taxon>Frankiaceae</taxon>
        <taxon>Parafrankia</taxon>
    </lineage>
</organism>
<proteinExistence type="inferred from homology"/>
<dbReference type="InterPro" id="IPR001478">
    <property type="entry name" value="PDZ"/>
</dbReference>
<dbReference type="Pfam" id="PF13365">
    <property type="entry name" value="Trypsin_2"/>
    <property type="match status" value="1"/>
</dbReference>
<dbReference type="GO" id="GO:0006508">
    <property type="term" value="P:proteolysis"/>
    <property type="evidence" value="ECO:0007669"/>
    <property type="project" value="UniProtKB-KW"/>
</dbReference>
<dbReference type="Pfam" id="PF13180">
    <property type="entry name" value="PDZ_2"/>
    <property type="match status" value="1"/>
</dbReference>
<dbReference type="Gene3D" id="2.30.42.10">
    <property type="match status" value="1"/>
</dbReference>
<sequence length="357" mass="34942">MATALIAGLCGGVIGGWVTSLLSDRSAGDPAPTALAAPAPTVVDPGSVASVVARVLPSVVTIDVTAGTQGGNGSGVIIRADGYVLTNNHVIAPAANAAGQVMVTTTAGAEPILAEIVGRDPRSDLAVLRLPGASGLPVATLGRSGSLVAGAPVIAIGAPFGLAGTVTTGIVSALDRNPTVPAEGGGASVIIGAIQIDAAINPGNSGGPLLDAKGQVVGLNTAIATAPGAAGQSGSVGVGFAIPIDYASSVADEIIRTGRATHPYLGVSAATVTAAEARARGTVPGAIIRDIEPTGPASSAGLIPGDIILRVDDRTVTSTNDLNAATRLHRIGDTVTVTFWRNGAQTTTRVVLQEQPG</sequence>
<dbReference type="PROSITE" id="PS50106">
    <property type="entry name" value="PDZ"/>
    <property type="match status" value="1"/>
</dbReference>
<evidence type="ECO:0000256" key="2">
    <source>
        <dbReference type="ARBA" id="ARBA00022670"/>
    </source>
</evidence>
<dbReference type="SMART" id="SM00228">
    <property type="entry name" value="PDZ"/>
    <property type="match status" value="1"/>
</dbReference>
<evidence type="ECO:0000256" key="1">
    <source>
        <dbReference type="ARBA" id="ARBA00010541"/>
    </source>
</evidence>
<dbReference type="EMBL" id="MBLM01000152">
    <property type="protein sequence ID" value="OHV30579.1"/>
    <property type="molecule type" value="Genomic_DNA"/>
</dbReference>
<keyword evidence="6" id="KW-1185">Reference proteome</keyword>
<dbReference type="PANTHER" id="PTHR43343:SF3">
    <property type="entry name" value="PROTEASE DO-LIKE 8, CHLOROPLASTIC"/>
    <property type="match status" value="1"/>
</dbReference>
<comment type="similarity">
    <text evidence="1">Belongs to the peptidase S1C family.</text>
</comment>